<sequence length="97" mass="11175">VRADALISSMNQRPVGMLDHSRPKDILRTFQVVKVNQGASKKKRQFNTFYCYQKQHLIIKKETLLFHEPSVVEAMVGVPGESVWCVRNREALSKLTF</sequence>
<reference evidence="1 2" key="1">
    <citation type="journal article" date="2012" name="PLoS Pathog.">
        <title>The genome of the obligate intracellular parasite Trachipleistophora hominis: new insights into microsporidian genome dynamics and reductive evolution.</title>
        <authorList>
            <person name="Heinz E."/>
            <person name="Williams T.A."/>
            <person name="Nakjang S."/>
            <person name="Noel C.J."/>
            <person name="Swan D.C."/>
            <person name="Goldberg A.V."/>
            <person name="Harris S.R."/>
            <person name="Weinmaier T."/>
            <person name="Markert S."/>
            <person name="Becher D."/>
            <person name="Bernhardt J."/>
            <person name="Dagan T."/>
            <person name="Hacker C."/>
            <person name="Lucocq J.M."/>
            <person name="Schweder T."/>
            <person name="Rattei T."/>
            <person name="Hall N."/>
            <person name="Hirt R.P."/>
            <person name="Embley T.M."/>
        </authorList>
    </citation>
    <scope>NUCLEOTIDE SEQUENCE [LARGE SCALE GENOMIC DNA]</scope>
</reference>
<organism evidence="1 2">
    <name type="scientific">Trachipleistophora hominis</name>
    <name type="common">Microsporidian parasite</name>
    <dbReference type="NCBI Taxonomy" id="72359"/>
    <lineage>
        <taxon>Eukaryota</taxon>
        <taxon>Fungi</taxon>
        <taxon>Fungi incertae sedis</taxon>
        <taxon>Microsporidia</taxon>
        <taxon>Pleistophoridae</taxon>
        <taxon>Trachipleistophora</taxon>
    </lineage>
</organism>
<protein>
    <submittedName>
        <fullName evidence="1">Uncharacterized protein</fullName>
    </submittedName>
</protein>
<dbReference type="AlphaFoldDB" id="L7JW27"/>
<feature type="non-terminal residue" evidence="1">
    <location>
        <position position="1"/>
    </location>
</feature>
<evidence type="ECO:0000313" key="1">
    <source>
        <dbReference type="EMBL" id="ELQ75653.1"/>
    </source>
</evidence>
<gene>
    <name evidence="1" type="ORF">THOM_1325</name>
</gene>
<keyword evidence="2" id="KW-1185">Reference proteome</keyword>
<proteinExistence type="predicted"/>
<dbReference type="Proteomes" id="UP000011185">
    <property type="component" value="Unassembled WGS sequence"/>
</dbReference>
<name>L7JW27_TRAHO</name>
<dbReference type="InParanoid" id="L7JW27"/>
<dbReference type="EMBL" id="JH993935">
    <property type="protein sequence ID" value="ELQ75653.1"/>
    <property type="molecule type" value="Genomic_DNA"/>
</dbReference>
<dbReference type="VEuPathDB" id="MicrosporidiaDB:THOM_1325"/>
<dbReference type="HOGENOM" id="CLU_2352424_0_0_1"/>
<accession>L7JW27</accession>
<evidence type="ECO:0000313" key="2">
    <source>
        <dbReference type="Proteomes" id="UP000011185"/>
    </source>
</evidence>